<evidence type="ECO:0000313" key="2">
    <source>
        <dbReference type="EMBL" id="MDJ1506176.1"/>
    </source>
</evidence>
<proteinExistence type="predicted"/>
<dbReference type="RefSeq" id="WP_314518964.1">
    <property type="nucleotide sequence ID" value="NZ_JASJOU010000020.1"/>
</dbReference>
<dbReference type="AlphaFoldDB" id="A0AAE3UJ23"/>
<name>A0AAE3UJ23_9BACT</name>
<dbReference type="EMBL" id="JASJOU010000020">
    <property type="protein sequence ID" value="MDJ1506176.1"/>
    <property type="molecule type" value="Genomic_DNA"/>
</dbReference>
<keyword evidence="1" id="KW-0732">Signal</keyword>
<dbReference type="Proteomes" id="UP001232063">
    <property type="component" value="Unassembled WGS sequence"/>
</dbReference>
<dbReference type="Pfam" id="PF14054">
    <property type="entry name" value="DUF4249"/>
    <property type="match status" value="1"/>
</dbReference>
<organism evidence="2 3">
    <name type="scientific">Xanthocytophaga agilis</name>
    <dbReference type="NCBI Taxonomy" id="3048010"/>
    <lineage>
        <taxon>Bacteria</taxon>
        <taxon>Pseudomonadati</taxon>
        <taxon>Bacteroidota</taxon>
        <taxon>Cytophagia</taxon>
        <taxon>Cytophagales</taxon>
        <taxon>Rhodocytophagaceae</taxon>
        <taxon>Xanthocytophaga</taxon>
    </lineage>
</organism>
<keyword evidence="3" id="KW-1185">Reference proteome</keyword>
<comment type="caution">
    <text evidence="2">The sequence shown here is derived from an EMBL/GenBank/DDBJ whole genome shotgun (WGS) entry which is preliminary data.</text>
</comment>
<reference evidence="2" key="1">
    <citation type="submission" date="2023-05" db="EMBL/GenBank/DDBJ databases">
        <authorList>
            <person name="Zhang X."/>
        </authorList>
    </citation>
    <scope>NUCLEOTIDE SEQUENCE</scope>
    <source>
        <strain evidence="2">BD1B2-1</strain>
    </source>
</reference>
<gene>
    <name evidence="2" type="ORF">QNI22_36285</name>
</gene>
<evidence type="ECO:0000256" key="1">
    <source>
        <dbReference type="SAM" id="SignalP"/>
    </source>
</evidence>
<dbReference type="InterPro" id="IPR025345">
    <property type="entry name" value="DUF4249"/>
</dbReference>
<protein>
    <submittedName>
        <fullName evidence="2">DUF4249 domain-containing protein</fullName>
    </submittedName>
</protein>
<sequence>MRYPIIYLSCILLASLLTNSCITPYDPDLHTAESRIVIEGLISTLPGPQKVRITHSAVYTNATAGTNIGIPGAIVYVTDDLENRIDYTDIGGGNYETYIQGSIGRYYQLHVITPDDKEYTSEPDLLKPVPQIDNIYWEYNREKKEINVYVDLTDAPTPGDGYLWKWQHYEKLTYCKYSELIVQPNGTSSWTQCRECCTDCWDITQCRSCVNIAGDQYTNGNQIKKQLITSVPYSDYTPYYLLIEQRSLTSNAYAFWNSVKAQTSNTGGPFDAAPAPILGNIKNVANSKEKVLGFFGASDIIQRPYWQDRNQIDDTPNPAQPPFCAPASGPPPICYACIEDAGYRTNFQPPGWNR</sequence>
<feature type="signal peptide" evidence="1">
    <location>
        <begin position="1"/>
        <end position="20"/>
    </location>
</feature>
<feature type="chain" id="PRO_5041919861" evidence="1">
    <location>
        <begin position="21"/>
        <end position="354"/>
    </location>
</feature>
<accession>A0AAE3UJ23</accession>
<evidence type="ECO:0000313" key="3">
    <source>
        <dbReference type="Proteomes" id="UP001232063"/>
    </source>
</evidence>